<evidence type="ECO:0000313" key="1">
    <source>
        <dbReference type="EMBL" id="QAS54777.1"/>
    </source>
</evidence>
<geneLocation type="plasmid" evidence="2">
    <name>pldw-31</name>
</geneLocation>
<dbReference type="Proteomes" id="UP000287756">
    <property type="component" value="Plasmid pLDW-31"/>
</dbReference>
<dbReference type="AlphaFoldDB" id="A0A410MJ74"/>
<dbReference type="OrthoDB" id="184570at2"/>
<dbReference type="KEGG" id="hli:HLI_21200"/>
<protein>
    <submittedName>
        <fullName evidence="1">Uncharacterized protein</fullName>
    </submittedName>
</protein>
<evidence type="ECO:0000313" key="2">
    <source>
        <dbReference type="Proteomes" id="UP000287756"/>
    </source>
</evidence>
<organism evidence="1 2">
    <name type="scientific">Halobacillus litoralis</name>
    <dbReference type="NCBI Taxonomy" id="45668"/>
    <lineage>
        <taxon>Bacteria</taxon>
        <taxon>Bacillati</taxon>
        <taxon>Bacillota</taxon>
        <taxon>Bacilli</taxon>
        <taxon>Bacillales</taxon>
        <taxon>Bacillaceae</taxon>
        <taxon>Halobacillus</taxon>
    </lineage>
</organism>
<sequence>MRDKQTIRKEILSEIKRHKNEVTTVRHWNEYAELHDLPKSVTIVYYFGSWNDFKKALGVKGIKNVRYNKETLLEIAQAHSDKFTSKREWDEYARHKGLPTSPTYISFFKKWNEIKEYLHIEKTTTTKKGYSKDDIVTILKQHGKNLINRQQWDLYAKEKNLPTYKTLRKHLGWNEIRRHAGLPERFKYNKETLLNHASCHYKTFTSSTMKEWDEYAKSNNLPSSGAYYRAFGTWKKAKVECIKQKNETPEV</sequence>
<name>A0A410MJ74_9BACI</name>
<proteinExistence type="predicted"/>
<keyword evidence="1" id="KW-0614">Plasmid</keyword>
<gene>
    <name evidence="1" type="ORF">HLI_21200</name>
</gene>
<dbReference type="RefSeq" id="WP_128527006.1">
    <property type="nucleotide sequence ID" value="NZ_CP026119.1"/>
</dbReference>
<reference evidence="1 2" key="1">
    <citation type="submission" date="2018-01" db="EMBL/GenBank/DDBJ databases">
        <title>The whole genome sequencing and assembly of Halobacillus litoralis ERB031 strain.</title>
        <authorList>
            <person name="Lee S.-J."/>
            <person name="Park M.-K."/>
            <person name="Kim J.-Y."/>
            <person name="Lee Y.-J."/>
            <person name="Yi H."/>
            <person name="Bahn Y.-S."/>
            <person name="Kim J.F."/>
            <person name="Lee D.-W."/>
        </authorList>
    </citation>
    <scope>NUCLEOTIDE SEQUENCE [LARGE SCALE GENOMIC DNA]</scope>
    <source>
        <strain evidence="1 2">ERB 031</strain>
        <plasmid evidence="2">pldw-31</plasmid>
    </source>
</reference>
<accession>A0A410MJ74</accession>
<dbReference type="EMBL" id="CP026119">
    <property type="protein sequence ID" value="QAS54777.1"/>
    <property type="molecule type" value="Genomic_DNA"/>
</dbReference>